<dbReference type="AlphaFoldDB" id="I3V3P4"/>
<dbReference type="Proteomes" id="UP000005268">
    <property type="component" value="Chromosome"/>
</dbReference>
<dbReference type="KEGG" id="ppi:YSA_10325"/>
<dbReference type="HOGENOM" id="CLU_1577179_0_0_6"/>
<name>I3V3P4_PSEPU</name>
<organism evidence="1 2">
    <name type="scientific">Pseudomonas putida ND6</name>
    <dbReference type="NCBI Taxonomy" id="231023"/>
    <lineage>
        <taxon>Bacteria</taxon>
        <taxon>Pseudomonadati</taxon>
        <taxon>Pseudomonadota</taxon>
        <taxon>Gammaproteobacteria</taxon>
        <taxon>Pseudomonadales</taxon>
        <taxon>Pseudomonadaceae</taxon>
        <taxon>Pseudomonas</taxon>
    </lineage>
</organism>
<evidence type="ECO:0000313" key="2">
    <source>
        <dbReference type="Proteomes" id="UP000005268"/>
    </source>
</evidence>
<dbReference type="RefSeq" id="WP_014756545.1">
    <property type="nucleotide sequence ID" value="NC_017986.1"/>
</dbReference>
<reference evidence="1 2" key="1">
    <citation type="journal article" date="2012" name="J. Bacteriol.">
        <title>Complete Genome Sequence of the Naphthalene-Degrading Pseudomonas putida Strain ND6.</title>
        <authorList>
            <person name="Li S."/>
            <person name="Zhao H."/>
            <person name="Li Y."/>
            <person name="Niu S."/>
            <person name="Cai B."/>
        </authorList>
    </citation>
    <scope>NUCLEOTIDE SEQUENCE [LARGE SCALE GENOMIC DNA]</scope>
    <source>
        <strain evidence="1 2">ND6</strain>
    </source>
</reference>
<proteinExistence type="predicted"/>
<accession>I3V3P4</accession>
<dbReference type="EMBL" id="CP003588">
    <property type="protein sequence ID" value="AFK72365.1"/>
    <property type="molecule type" value="Genomic_DNA"/>
</dbReference>
<gene>
    <name evidence="1" type="ORF">YSA_10325</name>
</gene>
<sequence length="169" mass="18644">MSRIQHIIFTEAALEHALSAIRALHDMSTVLIAADVFRQISELTPHRVTPYAVWCGRSGLYPTRYHAVANGEQQVALAVAVSTAYQVDQGNVIAAEETATVAQREYSETVQRAYPIGRILRADVGGHQITVKVTGHGAFWSRPGEIFGTNVKTGKARHFHHRHVLEVLP</sequence>
<protein>
    <submittedName>
        <fullName evidence="1">Uncharacterized protein</fullName>
    </submittedName>
</protein>
<evidence type="ECO:0000313" key="1">
    <source>
        <dbReference type="EMBL" id="AFK72365.1"/>
    </source>
</evidence>
<dbReference type="PATRIC" id="fig|231023.4.peg.4956"/>